<feature type="compositionally biased region" description="Polar residues" evidence="2">
    <location>
        <begin position="1"/>
        <end position="13"/>
    </location>
</feature>
<feature type="compositionally biased region" description="Low complexity" evidence="2">
    <location>
        <begin position="199"/>
        <end position="218"/>
    </location>
</feature>
<dbReference type="Proteomes" id="UP000639643">
    <property type="component" value="Unassembled WGS sequence"/>
</dbReference>
<sequence length="514" mass="55169">MLSRHAASTQDYPSTVPRPTIASGMNETQTVRRAHGPASLDPEDDPASPSATTPGAAINNIPPTQPEPCRITPSAARRSFPRLQTGHQRQQSVPNFPSSSNYSIPQVTLSPSTERGSGRPLSVNMPLTGDNRSRKSTGSTEPARGGILSGWLGGSGSPNAADNTGPKTQASGANENAADDTPSRLQRRGTADQTPKGVSPSTSRFAFFSSPFSKSSPGPVDPKQDQELLSLNIQEALFPPSSPTHRDAFSPAAFKNLEATAVGLLTKFQSAYQRQNAALLELREERDAQEDEGEEAETRIQHLKVQLENMASKVAEQEQSMQQLMEVLAAEKKARQEERLMRDRGRPISEGSSISEDLGAEDDQARRKWRKSAGFDTDDESVEDASVFSRSRSPTTAAPSVFEGSIAEVQPAPVTRTNTGNTLGPPRVTRSGAPKAPQQHTSVFQKLMRGVTGDPSKDQTGSSSCANCRGQDGRAAWDTVSLLRDENRGLKHRVAELETCVDHALDAVNGLGLD</sequence>
<evidence type="ECO:0000256" key="1">
    <source>
        <dbReference type="SAM" id="Coils"/>
    </source>
</evidence>
<feature type="compositionally biased region" description="Basic and acidic residues" evidence="2">
    <location>
        <begin position="336"/>
        <end position="347"/>
    </location>
</feature>
<comment type="caution">
    <text evidence="3">The sequence shown here is derived from an EMBL/GenBank/DDBJ whole genome shotgun (WGS) entry which is preliminary data.</text>
</comment>
<gene>
    <name evidence="3" type="ORF">CMUS01_05207</name>
</gene>
<keyword evidence="4" id="KW-1185">Reference proteome</keyword>
<feature type="compositionally biased region" description="Polar residues" evidence="2">
    <location>
        <begin position="85"/>
        <end position="115"/>
    </location>
</feature>
<dbReference type="OrthoDB" id="5377009at2759"/>
<feature type="compositionally biased region" description="Gly residues" evidence="2">
    <location>
        <begin position="147"/>
        <end position="156"/>
    </location>
</feature>
<feature type="coiled-coil region" evidence="1">
    <location>
        <begin position="265"/>
        <end position="334"/>
    </location>
</feature>
<feature type="region of interest" description="Disordered" evidence="2">
    <location>
        <begin position="336"/>
        <end position="471"/>
    </location>
</feature>
<feature type="region of interest" description="Disordered" evidence="2">
    <location>
        <begin position="1"/>
        <end position="224"/>
    </location>
</feature>
<reference evidence="3" key="1">
    <citation type="journal article" date="2020" name="Phytopathology">
        <title>Genome Sequence Resources of Colletotrichum truncatum, C. plurivorum, C. musicola, and C. sojae: Four Species Pathogenic to Soybean (Glycine max).</title>
        <authorList>
            <person name="Rogerio F."/>
            <person name="Boufleur T.R."/>
            <person name="Ciampi-Guillardi M."/>
            <person name="Sukno S.A."/>
            <person name="Thon M.R."/>
            <person name="Massola Junior N.S."/>
            <person name="Baroncelli R."/>
        </authorList>
    </citation>
    <scope>NUCLEOTIDE SEQUENCE</scope>
    <source>
        <strain evidence="3">LFN0074</strain>
    </source>
</reference>
<feature type="compositionally biased region" description="Polar residues" evidence="2">
    <location>
        <begin position="158"/>
        <end position="174"/>
    </location>
</feature>
<evidence type="ECO:0000313" key="3">
    <source>
        <dbReference type="EMBL" id="KAF6836941.1"/>
    </source>
</evidence>
<protein>
    <submittedName>
        <fullName evidence="3">Uncharacterized protein</fullName>
    </submittedName>
</protein>
<dbReference type="EMBL" id="WIGM01000151">
    <property type="protein sequence ID" value="KAF6836941.1"/>
    <property type="molecule type" value="Genomic_DNA"/>
</dbReference>
<name>A0A8H6NLL3_9PEZI</name>
<dbReference type="AlphaFoldDB" id="A0A8H6NLL3"/>
<feature type="compositionally biased region" description="Low complexity" evidence="2">
    <location>
        <begin position="47"/>
        <end position="57"/>
    </location>
</feature>
<proteinExistence type="predicted"/>
<keyword evidence="1" id="KW-0175">Coiled coil</keyword>
<accession>A0A8H6NLL3</accession>
<evidence type="ECO:0000313" key="4">
    <source>
        <dbReference type="Proteomes" id="UP000639643"/>
    </source>
</evidence>
<organism evidence="3 4">
    <name type="scientific">Colletotrichum musicola</name>
    <dbReference type="NCBI Taxonomy" id="2175873"/>
    <lineage>
        <taxon>Eukaryota</taxon>
        <taxon>Fungi</taxon>
        <taxon>Dikarya</taxon>
        <taxon>Ascomycota</taxon>
        <taxon>Pezizomycotina</taxon>
        <taxon>Sordariomycetes</taxon>
        <taxon>Hypocreomycetidae</taxon>
        <taxon>Glomerellales</taxon>
        <taxon>Glomerellaceae</taxon>
        <taxon>Colletotrichum</taxon>
        <taxon>Colletotrichum orchidearum species complex</taxon>
    </lineage>
</organism>
<evidence type="ECO:0000256" key="2">
    <source>
        <dbReference type="SAM" id="MobiDB-lite"/>
    </source>
</evidence>
<feature type="compositionally biased region" description="Polar residues" evidence="2">
    <location>
        <begin position="388"/>
        <end position="398"/>
    </location>
</feature>